<dbReference type="GO" id="GO:0000272">
    <property type="term" value="P:polysaccharide catabolic process"/>
    <property type="evidence" value="ECO:0007669"/>
    <property type="project" value="InterPro"/>
</dbReference>
<evidence type="ECO:0000313" key="2">
    <source>
        <dbReference type="Proteomes" id="UP000053621"/>
    </source>
</evidence>
<dbReference type="OrthoDB" id="291513at2157"/>
<dbReference type="GO" id="GO:0004553">
    <property type="term" value="F:hydrolase activity, hydrolyzing O-glycosyl compounds"/>
    <property type="evidence" value="ECO:0007669"/>
    <property type="project" value="InterPro"/>
</dbReference>
<dbReference type="InterPro" id="IPR002105">
    <property type="entry name" value="Dockerin_1_rpt"/>
</dbReference>
<dbReference type="Pfam" id="PF00404">
    <property type="entry name" value="Dockerin_1"/>
    <property type="match status" value="1"/>
</dbReference>
<dbReference type="SUPFAM" id="SSF63446">
    <property type="entry name" value="Type I dockerin domain"/>
    <property type="match status" value="1"/>
</dbReference>
<dbReference type="InterPro" id="IPR018247">
    <property type="entry name" value="EF_Hand_1_Ca_BS"/>
</dbReference>
<proteinExistence type="predicted"/>
<dbReference type="PROSITE" id="PS00018">
    <property type="entry name" value="EF_HAND_1"/>
    <property type="match status" value="1"/>
</dbReference>
<organism evidence="1 2">
    <name type="scientific">Haloferax marisrubri</name>
    <dbReference type="NCBI Taxonomy" id="1544719"/>
    <lineage>
        <taxon>Archaea</taxon>
        <taxon>Methanobacteriati</taxon>
        <taxon>Methanobacteriota</taxon>
        <taxon>Stenosarchaea group</taxon>
        <taxon>Halobacteria</taxon>
        <taxon>Halobacteriales</taxon>
        <taxon>Haloferacaceae</taxon>
        <taxon>Haloferax</taxon>
    </lineage>
</organism>
<sequence>MVFIDTGSGADYHFEGGDVDTSSLPRGEYLVVTYARTDGGIEKQTERVELTDDSTVTASDTESSDELLSSFSQNAEPEIDVAASVAYEYGEPSYDSDGTVDIRVSAVNTTTDEYAPANTSVTVEIETPNGVDTFNATTGENGTAVVDYDLAGRDDGDYRVYVSSEASGYSGYASFTAGARAQLVPQYYRQTTPRNSTVGVAVHTSVDGEPTTGDPVHVEIRAPNGSVTERNVTTGADSFARVTLTTTQTGPYVVRATGPNGDTERATIDSAEYISTVNIPNWWELRPGERASISGTVLTETGEPLADEELTLRVENESDAVVETQTLTTTASGQFVTSWDVPANQTEYRVHYDVTLHANGVRIAEDAELEVENRTTVDDDPVTDEPETDGPVAEVMVEPAAREVGPNGTVTATVSVERNDTLVSDTDVRVLSGVDGTVVDYQTVTTNASGAATATFDLPRSLADYHDRNIQIRATTTVNDSTVVGYGYTDITQGRTDLDGEYGTVPGESANGSISFTDADGSPVSNAPVAYIGARNGLRAGVFATGLVTTNASGQASFTYDVPADAQLSVALAADSRTRDFNYWTSPSLSQYDVNVRVGDRGNGYTEVAPGETVTVNYDVPDETVEGGVLTVYSWDSDAEDRVLTTRTFEPGENATVRIPATTEADSYSAMVQTVTADGRLSSDEGYIDVNQDAEPVRETTSVSGRITTTDGTPLVDDTVAFFDGSLDVPSAAATTNGSGFYNTTQDIAEFDQSVLQNTEYHVAFYQFNGSEAALGDESWPRDGVADIYAVDRINTSQTTTVDAEIPEGHVLNVSVTAENGTAVEGARLRVTHANGSAKAAYGARTNANGLLTISEVSRPGVELTGNVTVEVAPPAGTDTYEETIQRQRVTVTNDTELSFTLAANETGASESNLTGFVEAADGTVPPGEVALNTRLGAPDGDVSSLGASGEYDLTAASGAYQVSFVQPSSQVDGVPDIFPLHRVYADSSTHLGSDELPSASRLNVTVLDRQGEPADDATVVVAYGGNRVFDSVSGETDNSGQFIFGQTKGIEVAGPNAVPNDYGGNVQVQVYGPNKTFVGTRLNVTSDTNLTLRLTDRVNVTGQFVRPDDEPADNRTAVVLGDTNGTSGGGFARTADDGSFGVAVAKNGTYNVKFRQERYAEAGTSFPRDAVPDVYAATSISVGTAPSDVGTVALPEGHLLNVSVVDAGGDPVENARVTVDHRNNGSVGFVSGSTLPNGTMVLDATGRPGVELAGDLRLTVEAPPNATDLEGVETTETLALADDRTVTVQLGDDETDTTPDAVDVRALATPTTASVNETVTVELVATNVTEGVGAFETTLNLTNGTAGTITDVTVLGSPHTANVTYGAENDSVAVDAFGMDTAQNGTVTFARVNVTLTSAGTTELAVSETVLGSEPGTEYDIGSESGATLTAVDLEPVGVSDAAPTDPDGDGTFEDINGDGNVTVSDVQAMFANRNSPAITDNADEFDFSGNGEVNIVDVQRLFVEIRD</sequence>
<dbReference type="EMBL" id="LOPW02000010">
    <property type="protein sequence ID" value="POG55467.1"/>
    <property type="molecule type" value="Genomic_DNA"/>
</dbReference>
<dbReference type="Proteomes" id="UP000053621">
    <property type="component" value="Unassembled WGS sequence"/>
</dbReference>
<dbReference type="InterPro" id="IPR036439">
    <property type="entry name" value="Dockerin_dom_sf"/>
</dbReference>
<protein>
    <submittedName>
        <fullName evidence="1">ABC transporter</fullName>
    </submittedName>
</protein>
<reference evidence="1" key="1">
    <citation type="submission" date="2017-08" db="EMBL/GenBank/DDBJ databases">
        <title>Haloferax marisrubri sp. nov., isolated from the Discovery deep brine-seawater interface in the Red Sea.</title>
        <authorList>
            <person name="Zhang G."/>
            <person name="Stingl U."/>
        </authorList>
    </citation>
    <scope>NUCLEOTIDE SEQUENCE [LARGE SCALE GENOMIC DNA]</scope>
    <source>
        <strain evidence="1">SB3</strain>
    </source>
</reference>
<comment type="caution">
    <text evidence="1">The sequence shown here is derived from an EMBL/GenBank/DDBJ whole genome shotgun (WGS) entry which is preliminary data.</text>
</comment>
<gene>
    <name evidence="1" type="ORF">AUR65_008620</name>
</gene>
<keyword evidence="2" id="KW-1185">Reference proteome</keyword>
<evidence type="ECO:0000313" key="1">
    <source>
        <dbReference type="EMBL" id="POG55467.1"/>
    </source>
</evidence>
<accession>A0A2P4NQN7</accession>
<name>A0A2P4NQN7_9EURY</name>